<dbReference type="Proteomes" id="UP000631034">
    <property type="component" value="Unassembled WGS sequence"/>
</dbReference>
<reference evidence="1" key="1">
    <citation type="submission" date="2020-10" db="EMBL/GenBank/DDBJ databases">
        <title>Genome sequence of the unusual species of purple photosynthetic bacteria, Phaeovibrio sulfidiphilus DSM 23193, type strain.</title>
        <authorList>
            <person name="Kyndt J.A."/>
            <person name="Meyer T.E."/>
        </authorList>
    </citation>
    <scope>NUCLEOTIDE SEQUENCE</scope>
    <source>
        <strain evidence="1">DSM 23193</strain>
    </source>
</reference>
<evidence type="ECO:0000313" key="2">
    <source>
        <dbReference type="Proteomes" id="UP000631034"/>
    </source>
</evidence>
<organism evidence="1 2">
    <name type="scientific">Phaeovibrio sulfidiphilus</name>
    <dbReference type="NCBI Taxonomy" id="1220600"/>
    <lineage>
        <taxon>Bacteria</taxon>
        <taxon>Pseudomonadati</taxon>
        <taxon>Pseudomonadota</taxon>
        <taxon>Alphaproteobacteria</taxon>
        <taxon>Rhodospirillales</taxon>
        <taxon>Rhodospirillaceae</taxon>
        <taxon>Phaeovibrio</taxon>
    </lineage>
</organism>
<dbReference type="EMBL" id="JACZHT010000004">
    <property type="protein sequence ID" value="MBE1237215.1"/>
    <property type="molecule type" value="Genomic_DNA"/>
</dbReference>
<proteinExistence type="predicted"/>
<keyword evidence="2" id="KW-1185">Reference proteome</keyword>
<dbReference type="AlphaFoldDB" id="A0A8J7CQT9"/>
<sequence length="214" mass="24377">MTALISNKKYVDLSEPDKLIMALSQGLAGWASFMSFGFRKRTYSEYLFYYPIYEMAIGRRWQIRPQAEIASDTTYSKSKSVDFVFYKSARPKAGLEKCSVALEVKYIKNPASFSGSIESDVEKLSGLSAAHLGVEKYGKPRKYMMIVGKQKHLSEFFDKYPKIELKKKVYGQVRTVLSGRENLASPHGWYALGVGSTSNRFCVCVLTEQDYWNE</sequence>
<dbReference type="RefSeq" id="WP_192534230.1">
    <property type="nucleotide sequence ID" value="NZ_JACZHT010000004.1"/>
</dbReference>
<evidence type="ECO:0000313" key="1">
    <source>
        <dbReference type="EMBL" id="MBE1237215.1"/>
    </source>
</evidence>
<accession>A0A8J7CQT9</accession>
<protein>
    <submittedName>
        <fullName evidence="1">Uncharacterized protein</fullName>
    </submittedName>
</protein>
<name>A0A8J7CQT9_9PROT</name>
<gene>
    <name evidence="1" type="ORF">IHV25_06090</name>
</gene>
<comment type="caution">
    <text evidence="1">The sequence shown here is derived from an EMBL/GenBank/DDBJ whole genome shotgun (WGS) entry which is preliminary data.</text>
</comment>